<protein>
    <recommendedName>
        <fullName evidence="4">Leucine-binding protein domain-containing protein</fullName>
    </recommendedName>
</protein>
<dbReference type="Gene3D" id="3.40.50.2300">
    <property type="match status" value="4"/>
</dbReference>
<gene>
    <name evidence="5" type="ORF">DSCO28_11800</name>
</gene>
<dbReference type="InterPro" id="IPR028081">
    <property type="entry name" value="Leu-bd"/>
</dbReference>
<dbReference type="AlphaFoldDB" id="A0A5K7ZGZ4"/>
<dbReference type="CDD" id="cd06339">
    <property type="entry name" value="PBP1_YraM_LppC_lipoprotein-like"/>
    <property type="match status" value="1"/>
</dbReference>
<feature type="domain" description="Leucine-binding protein" evidence="4">
    <location>
        <begin position="185"/>
        <end position="365"/>
    </location>
</feature>
<evidence type="ECO:0000313" key="6">
    <source>
        <dbReference type="Proteomes" id="UP000425960"/>
    </source>
</evidence>
<dbReference type="KEGG" id="dov:DSCO28_11800"/>
<evidence type="ECO:0000256" key="1">
    <source>
        <dbReference type="ARBA" id="ARBA00010062"/>
    </source>
</evidence>
<dbReference type="SUPFAM" id="SSF48452">
    <property type="entry name" value="TPR-like"/>
    <property type="match status" value="1"/>
</dbReference>
<sequence>MGNDKDSLAVFARLTHEFPQSVLVPDAMHETLTLLFERGQFDAVISMGLGFTQKAGTSSLSPPLYMVIADAYTALGARLNAARFYYRAWNVASGNDEQIAWNQLKKSVEKLDTDEIQQLIALVADRPVMGLLLYRLGMAYLMDESYDDARDVLGAFVDQFPEHAERQDALDMLQSLALRSQYSPYAVGCLLPLSGAYSVFGQRALDGIEFAVNQMATVGDGSGLSLIIKDTRSDPTVAENAVKALDQEKVGAILGPMATSEHAAAAAQHRGIPIVVFTQRDGLPETGAYVFRNFITPQMQVRALVNVAVEKLGVRCFAILYPDEKYGRRYMNLFWDEVLRQGGIVNGVEAYDPAGTDFAQPIKKLAGIFYGSPKNLSDHHLSRCPLRTFVDRQHQDDKNKGARRNGNKDDHYDPLVDFSAIFIPDAPKKASMVIPQLAYHDIRDVYLLGTNLWHSQALVDASGDYMENALIVDGFFAESQSQNVKDFVAAFQSAFERTPGIIEAIAYDSAMMMFQAMHRAATPSRRDLKDALLRLRDFEGVSGRAGFAPNGEAEKNLELLRIERGRFVQLPLSPAAENTPSTAVLTP</sequence>
<evidence type="ECO:0000313" key="5">
    <source>
        <dbReference type="EMBL" id="BBO80614.1"/>
    </source>
</evidence>
<name>A0A5K7ZGZ4_9BACT</name>
<evidence type="ECO:0000256" key="3">
    <source>
        <dbReference type="SAM" id="MobiDB-lite"/>
    </source>
</evidence>
<dbReference type="EMBL" id="AP021876">
    <property type="protein sequence ID" value="BBO80614.1"/>
    <property type="molecule type" value="Genomic_DNA"/>
</dbReference>
<evidence type="ECO:0000256" key="2">
    <source>
        <dbReference type="ARBA" id="ARBA00022729"/>
    </source>
</evidence>
<keyword evidence="2" id="KW-0732">Signal</keyword>
<proteinExistence type="inferred from homology"/>
<dbReference type="InterPro" id="IPR051010">
    <property type="entry name" value="BCAA_transport"/>
</dbReference>
<comment type="similarity">
    <text evidence="1">Belongs to the leucine-binding protein family.</text>
</comment>
<evidence type="ECO:0000259" key="4">
    <source>
        <dbReference type="Pfam" id="PF13458"/>
    </source>
</evidence>
<dbReference type="PANTHER" id="PTHR30483">
    <property type="entry name" value="LEUCINE-SPECIFIC-BINDING PROTEIN"/>
    <property type="match status" value="1"/>
</dbReference>
<dbReference type="InterPro" id="IPR028082">
    <property type="entry name" value="Peripla_BP_I"/>
</dbReference>
<dbReference type="PANTHER" id="PTHR30483:SF6">
    <property type="entry name" value="PERIPLASMIC BINDING PROTEIN OF ABC TRANSPORTER FOR NATURAL AMINO ACIDS"/>
    <property type="match status" value="1"/>
</dbReference>
<feature type="domain" description="Leucine-binding protein" evidence="4">
    <location>
        <begin position="426"/>
        <end position="563"/>
    </location>
</feature>
<dbReference type="SUPFAM" id="SSF53822">
    <property type="entry name" value="Periplasmic binding protein-like I"/>
    <property type="match status" value="1"/>
</dbReference>
<accession>A0A5K7ZGZ4</accession>
<reference evidence="5 6" key="1">
    <citation type="submission" date="2019-11" db="EMBL/GenBank/DDBJ databases">
        <title>Comparative genomics of hydrocarbon-degrading Desulfosarcina strains.</title>
        <authorList>
            <person name="Watanabe M."/>
            <person name="Kojima H."/>
            <person name="Fukui M."/>
        </authorList>
    </citation>
    <scope>NUCLEOTIDE SEQUENCE [LARGE SCALE GENOMIC DNA]</scope>
    <source>
        <strain evidence="5 6">28bB2T</strain>
    </source>
</reference>
<dbReference type="Proteomes" id="UP000425960">
    <property type="component" value="Chromosome"/>
</dbReference>
<dbReference type="Gene3D" id="1.25.40.10">
    <property type="entry name" value="Tetratricopeptide repeat domain"/>
    <property type="match status" value="1"/>
</dbReference>
<dbReference type="Pfam" id="PF13458">
    <property type="entry name" value="Peripla_BP_6"/>
    <property type="match status" value="2"/>
</dbReference>
<dbReference type="InterPro" id="IPR011990">
    <property type="entry name" value="TPR-like_helical_dom_sf"/>
</dbReference>
<organism evidence="5 6">
    <name type="scientific">Desulfosarcina ovata subsp. sediminis</name>
    <dbReference type="NCBI Taxonomy" id="885957"/>
    <lineage>
        <taxon>Bacteria</taxon>
        <taxon>Pseudomonadati</taxon>
        <taxon>Thermodesulfobacteriota</taxon>
        <taxon>Desulfobacteria</taxon>
        <taxon>Desulfobacterales</taxon>
        <taxon>Desulfosarcinaceae</taxon>
        <taxon>Desulfosarcina</taxon>
    </lineage>
</organism>
<feature type="region of interest" description="Disordered" evidence="3">
    <location>
        <begin position="392"/>
        <end position="411"/>
    </location>
</feature>